<dbReference type="InterPro" id="IPR037461">
    <property type="entry name" value="CtCE2-like_dom"/>
</dbReference>
<dbReference type="PROSITE" id="PS51257">
    <property type="entry name" value="PROKAR_LIPOPROTEIN"/>
    <property type="match status" value="1"/>
</dbReference>
<proteinExistence type="predicted"/>
<feature type="domain" description="Carbohydrate esterase 2 N-terminal" evidence="3">
    <location>
        <begin position="72"/>
        <end position="174"/>
    </location>
</feature>
<evidence type="ECO:0000313" key="5">
    <source>
        <dbReference type="Proteomes" id="UP001168380"/>
    </source>
</evidence>
<dbReference type="Proteomes" id="UP001168380">
    <property type="component" value="Unassembled WGS sequence"/>
</dbReference>
<feature type="domain" description="SGNH hydrolase-type esterase" evidence="2">
    <location>
        <begin position="183"/>
        <end position="374"/>
    </location>
</feature>
<dbReference type="EMBL" id="JAULRT010000062">
    <property type="protein sequence ID" value="MDO3383965.1"/>
    <property type="molecule type" value="Genomic_DNA"/>
</dbReference>
<dbReference type="InterPro" id="IPR052762">
    <property type="entry name" value="PCW_deacetylase/CE"/>
</dbReference>
<dbReference type="Gene3D" id="2.60.120.260">
    <property type="entry name" value="Galactose-binding domain-like"/>
    <property type="match status" value="1"/>
</dbReference>
<dbReference type="SUPFAM" id="SSF52266">
    <property type="entry name" value="SGNH hydrolase"/>
    <property type="match status" value="1"/>
</dbReference>
<dbReference type="InterPro" id="IPR036514">
    <property type="entry name" value="SGNH_hydro_sf"/>
</dbReference>
<dbReference type="CDD" id="cd01831">
    <property type="entry name" value="Endoglucanase_E_like"/>
    <property type="match status" value="1"/>
</dbReference>
<dbReference type="Gene3D" id="3.40.50.1110">
    <property type="entry name" value="SGNH hydrolase"/>
    <property type="match status" value="1"/>
</dbReference>
<dbReference type="InterPro" id="IPR013830">
    <property type="entry name" value="SGNH_hydro"/>
</dbReference>
<accession>A0ABT8TK45</accession>
<dbReference type="PANTHER" id="PTHR37834:SF2">
    <property type="entry name" value="ESTERASE, SGNH HYDROLASE-TYPE"/>
    <property type="match status" value="1"/>
</dbReference>
<dbReference type="PANTHER" id="PTHR37834">
    <property type="entry name" value="GDSL-LIKE LIPASE/ACYLHYDROLASE DOMAIN PROTEIN (AFU_ORTHOLOGUE AFUA_2G00620)"/>
    <property type="match status" value="1"/>
</dbReference>
<evidence type="ECO:0000259" key="3">
    <source>
        <dbReference type="Pfam" id="PF17996"/>
    </source>
</evidence>
<keyword evidence="5" id="KW-1185">Reference proteome</keyword>
<name>A0ABT8TK45_9GAMM</name>
<dbReference type="RefSeq" id="WP_302715123.1">
    <property type="nucleotide sequence ID" value="NZ_JAULRT010000062.1"/>
</dbReference>
<keyword evidence="1" id="KW-0732">Signal</keyword>
<evidence type="ECO:0000313" key="4">
    <source>
        <dbReference type="EMBL" id="MDO3383965.1"/>
    </source>
</evidence>
<organism evidence="4 5">
    <name type="scientific">Gilvimarinus algae</name>
    <dbReference type="NCBI Taxonomy" id="3058037"/>
    <lineage>
        <taxon>Bacteria</taxon>
        <taxon>Pseudomonadati</taxon>
        <taxon>Pseudomonadota</taxon>
        <taxon>Gammaproteobacteria</taxon>
        <taxon>Cellvibrionales</taxon>
        <taxon>Cellvibrionaceae</taxon>
        <taxon>Gilvimarinus</taxon>
    </lineage>
</organism>
<dbReference type="Pfam" id="PF13472">
    <property type="entry name" value="Lipase_GDSL_2"/>
    <property type="match status" value="1"/>
</dbReference>
<feature type="chain" id="PRO_5045605573" evidence="1">
    <location>
        <begin position="26"/>
        <end position="389"/>
    </location>
</feature>
<dbReference type="InterPro" id="IPR040794">
    <property type="entry name" value="CE2_N"/>
</dbReference>
<gene>
    <name evidence="4" type="ORF">QWI16_17420</name>
</gene>
<feature type="signal peptide" evidence="1">
    <location>
        <begin position="1"/>
        <end position="25"/>
    </location>
</feature>
<dbReference type="EC" id="3.1.-.-" evidence="4"/>
<keyword evidence="4" id="KW-0378">Hydrolase</keyword>
<dbReference type="Pfam" id="PF17996">
    <property type="entry name" value="CE2_N"/>
    <property type="match status" value="1"/>
</dbReference>
<evidence type="ECO:0000256" key="1">
    <source>
        <dbReference type="SAM" id="SignalP"/>
    </source>
</evidence>
<evidence type="ECO:0000259" key="2">
    <source>
        <dbReference type="Pfam" id="PF13472"/>
    </source>
</evidence>
<dbReference type="GO" id="GO:0016787">
    <property type="term" value="F:hydrolase activity"/>
    <property type="evidence" value="ECO:0007669"/>
    <property type="project" value="UniProtKB-KW"/>
</dbReference>
<sequence length="389" mass="41305">MRKRTRPSHLLPSLFAALLSLVACSGGGQSTAPIADNPASRASSSASSVSSVGASSLPSLNFIAPDDPAIRYTGRVAVTPEAASYDWANTQIEFRTNAAAVTLLLDDGLNDYNVFVGGELHSKVSTASGQGDYPLSLGEGEHRVLLTKRTGPNFGAGRFLGLQLSSDGELLPLPPAPERKLEFIGDSYTVGYGNEGPGLDCGGVLRPYENSYLSYAPIAARALGAQSHSIAISGFGAVRNYGDEDSTSATPMPFYYGRTLMARDDLPWGFSAWRPDAVVIKLGTNDHSTPPMPEASVFIQAVQDLIGQVTSAYGELPIVLLADSSLPQVVERLQAAAHEQAQMGNPHVHFVQVSHPPQSQLGCDWHPLVAGHQAMANQLAEALRPIMQW</sequence>
<reference evidence="4" key="1">
    <citation type="submission" date="2023-07" db="EMBL/GenBank/DDBJ databases">
        <title>Gilvimarinus algae sp. nov., isolated from the surface of Kelp.</title>
        <authorList>
            <person name="Sun Y.Y."/>
            <person name="Gong Y."/>
            <person name="Du Z.J."/>
        </authorList>
    </citation>
    <scope>NUCLEOTIDE SEQUENCE</scope>
    <source>
        <strain evidence="4">SDUM040014</strain>
    </source>
</reference>
<protein>
    <submittedName>
        <fullName evidence="4">SGNH/GDSL hydrolase family protein</fullName>
        <ecNumber evidence="4">3.1.-.-</ecNumber>
    </submittedName>
</protein>
<comment type="caution">
    <text evidence="4">The sequence shown here is derived from an EMBL/GenBank/DDBJ whole genome shotgun (WGS) entry which is preliminary data.</text>
</comment>